<proteinExistence type="predicted"/>
<name>A0ACB7XIJ0_9ERIC</name>
<keyword evidence="2" id="KW-1185">Reference proteome</keyword>
<accession>A0ACB7XIJ0</accession>
<evidence type="ECO:0000313" key="2">
    <source>
        <dbReference type="Proteomes" id="UP000828048"/>
    </source>
</evidence>
<dbReference type="EMBL" id="CM037160">
    <property type="protein sequence ID" value="KAH7840472.1"/>
    <property type="molecule type" value="Genomic_DNA"/>
</dbReference>
<reference evidence="1 2" key="1">
    <citation type="journal article" date="2021" name="Hortic Res">
        <title>High-quality reference genome and annotation aids understanding of berry development for evergreen blueberry (Vaccinium darrowii).</title>
        <authorList>
            <person name="Yu J."/>
            <person name="Hulse-Kemp A.M."/>
            <person name="Babiker E."/>
            <person name="Staton M."/>
        </authorList>
    </citation>
    <scope>NUCLEOTIDE SEQUENCE [LARGE SCALE GENOMIC DNA]</scope>
    <source>
        <strain evidence="2">cv. NJ 8807/NJ 8810</strain>
        <tissue evidence="1">Young leaf</tissue>
    </source>
</reference>
<sequence>MISQFLLTSLSSSPYEITLELASIQPCTYGNGKATADKLQQDLVMEFLQGLDEWYGVLRSQILLMDPFPSSIKIYSVVRKEEKQREVHSLAFHIPDVAALAAKSANRGNDSKIRKKLHCDHCRGTTTPRIIATNLLDTPQRNMMHLLGH</sequence>
<evidence type="ECO:0000313" key="1">
    <source>
        <dbReference type="EMBL" id="KAH7840472.1"/>
    </source>
</evidence>
<gene>
    <name evidence="1" type="ORF">Vadar_017372</name>
</gene>
<dbReference type="Proteomes" id="UP000828048">
    <property type="component" value="Chromosome 10"/>
</dbReference>
<comment type="caution">
    <text evidence="1">The sequence shown here is derived from an EMBL/GenBank/DDBJ whole genome shotgun (WGS) entry which is preliminary data.</text>
</comment>
<organism evidence="1 2">
    <name type="scientific">Vaccinium darrowii</name>
    <dbReference type="NCBI Taxonomy" id="229202"/>
    <lineage>
        <taxon>Eukaryota</taxon>
        <taxon>Viridiplantae</taxon>
        <taxon>Streptophyta</taxon>
        <taxon>Embryophyta</taxon>
        <taxon>Tracheophyta</taxon>
        <taxon>Spermatophyta</taxon>
        <taxon>Magnoliopsida</taxon>
        <taxon>eudicotyledons</taxon>
        <taxon>Gunneridae</taxon>
        <taxon>Pentapetalae</taxon>
        <taxon>asterids</taxon>
        <taxon>Ericales</taxon>
        <taxon>Ericaceae</taxon>
        <taxon>Vaccinioideae</taxon>
        <taxon>Vaccinieae</taxon>
        <taxon>Vaccinium</taxon>
    </lineage>
</organism>
<protein>
    <submittedName>
        <fullName evidence="1">Uncharacterized protein</fullName>
    </submittedName>
</protein>